<proteinExistence type="inferred from homology"/>
<accession>A0ABX1XTF9</accession>
<evidence type="ECO:0000259" key="4">
    <source>
        <dbReference type="Pfam" id="PF02826"/>
    </source>
</evidence>
<feature type="domain" description="D-isomer specific 2-hydroxyacid dehydrogenase NAD-binding" evidence="4">
    <location>
        <begin position="164"/>
        <end position="319"/>
    </location>
</feature>
<reference evidence="5 6" key="1">
    <citation type="submission" date="2019-10" db="EMBL/GenBank/DDBJ databases">
        <title>Description of Paenibacillus terrestris sp. nov.</title>
        <authorList>
            <person name="Carlier A."/>
            <person name="Qi S."/>
        </authorList>
    </citation>
    <scope>NUCLEOTIDE SEQUENCE [LARGE SCALE GENOMIC DNA]</scope>
    <source>
        <strain evidence="5 6">LMG 31458</strain>
    </source>
</reference>
<dbReference type="Proteomes" id="UP000616779">
    <property type="component" value="Unassembled WGS sequence"/>
</dbReference>
<comment type="caution">
    <text evidence="5">The sequence shown here is derived from an EMBL/GenBank/DDBJ whole genome shotgun (WGS) entry which is preliminary data.</text>
</comment>
<dbReference type="PANTHER" id="PTHR42789:SF1">
    <property type="entry name" value="D-ISOMER SPECIFIC 2-HYDROXYACID DEHYDROGENASE FAMILY PROTEIN (AFU_ORTHOLOGUE AFUA_6G10090)"/>
    <property type="match status" value="1"/>
</dbReference>
<dbReference type="Gene3D" id="3.40.50.720">
    <property type="entry name" value="NAD(P)-binding Rossmann-like Domain"/>
    <property type="match status" value="2"/>
</dbReference>
<evidence type="ECO:0000256" key="1">
    <source>
        <dbReference type="ARBA" id="ARBA00005854"/>
    </source>
</evidence>
<dbReference type="RefSeq" id="WP_171642264.1">
    <property type="nucleotide sequence ID" value="NZ_WHOA01000041.1"/>
</dbReference>
<dbReference type="Pfam" id="PF02826">
    <property type="entry name" value="2-Hacid_dh_C"/>
    <property type="match status" value="1"/>
</dbReference>
<dbReference type="EMBL" id="WHOA01000041">
    <property type="protein sequence ID" value="NOU71135.1"/>
    <property type="molecule type" value="Genomic_DNA"/>
</dbReference>
<protein>
    <submittedName>
        <fullName evidence="5">Hydroxyacid dehydrogenase</fullName>
    </submittedName>
</protein>
<evidence type="ECO:0000313" key="5">
    <source>
        <dbReference type="EMBL" id="NOU71135.1"/>
    </source>
</evidence>
<dbReference type="InterPro" id="IPR050857">
    <property type="entry name" value="D-2-hydroxyacid_DH"/>
</dbReference>
<name>A0ABX1XTF9_9BACL</name>
<evidence type="ECO:0000256" key="2">
    <source>
        <dbReference type="ARBA" id="ARBA00023002"/>
    </source>
</evidence>
<sequence>MRSVIIVHPSFDAIWPWTADHFHTLWKAQGTTDFIRLAPDELKTLGELVPEPSSVTRLISLNVAVTSDCLHAFSSLKEAVITTSSYGSPLAEEQMGILKDAGVTVYTHPSEGFWGQSVSEFGLALTLCGLRRIPQTHHDIMTSLQPWYYEPDNGVGMPKKRGQQFGDDPNFTNGTVEGKRVRIVGAGNIASRYASFVSMLGADVAAWDPFATEPSFHRAGARKEWHLSQLIQDAEIFVPMVPLTEKTIGLITAEHIHSLPKGCLVVLVTRAEICDMQAIRERVLKDEISLAADVFDIEPLPLQDSLLGRHNVVHTPHNAGRTVQANQRWAEKLVEQFLPLSQYE</sequence>
<dbReference type="InterPro" id="IPR036291">
    <property type="entry name" value="NAD(P)-bd_dom_sf"/>
</dbReference>
<organism evidence="5 6">
    <name type="scientific">Paenibacillus phytorum</name>
    <dbReference type="NCBI Taxonomy" id="2654977"/>
    <lineage>
        <taxon>Bacteria</taxon>
        <taxon>Bacillati</taxon>
        <taxon>Bacillota</taxon>
        <taxon>Bacilli</taxon>
        <taxon>Bacillales</taxon>
        <taxon>Paenibacillaceae</taxon>
        <taxon>Paenibacillus</taxon>
    </lineage>
</organism>
<dbReference type="PANTHER" id="PTHR42789">
    <property type="entry name" value="D-ISOMER SPECIFIC 2-HYDROXYACID DEHYDROGENASE FAMILY PROTEIN (AFU_ORTHOLOGUE AFUA_6G10090)"/>
    <property type="match status" value="1"/>
</dbReference>
<gene>
    <name evidence="5" type="ORF">GC098_06780</name>
</gene>
<comment type="similarity">
    <text evidence="1">Belongs to the D-isomer specific 2-hydroxyacid dehydrogenase family.</text>
</comment>
<dbReference type="InterPro" id="IPR006140">
    <property type="entry name" value="D-isomer_DH_NAD-bd"/>
</dbReference>
<evidence type="ECO:0000313" key="6">
    <source>
        <dbReference type="Proteomes" id="UP000616779"/>
    </source>
</evidence>
<dbReference type="SUPFAM" id="SSF51735">
    <property type="entry name" value="NAD(P)-binding Rossmann-fold domains"/>
    <property type="match status" value="1"/>
</dbReference>
<keyword evidence="6" id="KW-1185">Reference proteome</keyword>
<keyword evidence="2" id="KW-0560">Oxidoreductase</keyword>
<evidence type="ECO:0000256" key="3">
    <source>
        <dbReference type="ARBA" id="ARBA00023027"/>
    </source>
</evidence>
<keyword evidence="3" id="KW-0520">NAD</keyword>